<keyword evidence="5 6" id="KW-0472">Membrane</keyword>
<keyword evidence="8" id="KW-1185">Reference proteome</keyword>
<name>A0ABW9KI28_9BACT</name>
<keyword evidence="2" id="KW-1003">Cell membrane</keyword>
<protein>
    <submittedName>
        <fullName evidence="7">Monovalent cation/H+ antiporter complex subunit F</fullName>
    </submittedName>
</protein>
<feature type="transmembrane region" description="Helical" evidence="6">
    <location>
        <begin position="31"/>
        <end position="50"/>
    </location>
</feature>
<sequence length="83" mass="9106">MNVWLIAGAAVSAGLFPCADMCLRGPVERRLVGMEMAAFLAIFAMVLFTIGFDRPSFMDLPLALMIMSFGGTFVFVRFIGKHL</sequence>
<evidence type="ECO:0000256" key="1">
    <source>
        <dbReference type="ARBA" id="ARBA00004651"/>
    </source>
</evidence>
<accession>A0ABW9KI28</accession>
<gene>
    <name evidence="7" type="ORF">ACK2TP_05655</name>
</gene>
<proteinExistence type="predicted"/>
<evidence type="ECO:0000256" key="2">
    <source>
        <dbReference type="ARBA" id="ARBA00022475"/>
    </source>
</evidence>
<dbReference type="InterPro" id="IPR007208">
    <property type="entry name" value="MrpF/PhaF-like"/>
</dbReference>
<comment type="subcellular location">
    <subcellularLocation>
        <location evidence="1">Cell membrane</location>
        <topology evidence="1">Multi-pass membrane protein</topology>
    </subcellularLocation>
</comment>
<evidence type="ECO:0000313" key="8">
    <source>
        <dbReference type="Proteomes" id="UP001634747"/>
    </source>
</evidence>
<organism evidence="7 8">
    <name type="scientific">Terriglobus aquaticus</name>
    <dbReference type="NCBI Taxonomy" id="940139"/>
    <lineage>
        <taxon>Bacteria</taxon>
        <taxon>Pseudomonadati</taxon>
        <taxon>Acidobacteriota</taxon>
        <taxon>Terriglobia</taxon>
        <taxon>Terriglobales</taxon>
        <taxon>Acidobacteriaceae</taxon>
        <taxon>Terriglobus</taxon>
    </lineage>
</organism>
<evidence type="ECO:0000256" key="6">
    <source>
        <dbReference type="SAM" id="Phobius"/>
    </source>
</evidence>
<evidence type="ECO:0000313" key="7">
    <source>
        <dbReference type="EMBL" id="MFN2975242.1"/>
    </source>
</evidence>
<comment type="caution">
    <text evidence="7">The sequence shown here is derived from an EMBL/GenBank/DDBJ whole genome shotgun (WGS) entry which is preliminary data.</text>
</comment>
<dbReference type="Pfam" id="PF04066">
    <property type="entry name" value="MrpF_PhaF"/>
    <property type="match status" value="1"/>
</dbReference>
<keyword evidence="4 6" id="KW-1133">Transmembrane helix</keyword>
<dbReference type="RefSeq" id="WP_263413228.1">
    <property type="nucleotide sequence ID" value="NZ_BAABBH010000001.1"/>
</dbReference>
<reference evidence="7 8" key="1">
    <citation type="submission" date="2024-12" db="EMBL/GenBank/DDBJ databases">
        <authorList>
            <person name="Lee Y."/>
        </authorList>
    </citation>
    <scope>NUCLEOTIDE SEQUENCE [LARGE SCALE GENOMIC DNA]</scope>
    <source>
        <strain evidence="7 8">03SUJ4</strain>
    </source>
</reference>
<keyword evidence="3 6" id="KW-0812">Transmembrane</keyword>
<feature type="transmembrane region" description="Helical" evidence="6">
    <location>
        <begin position="62"/>
        <end position="80"/>
    </location>
</feature>
<dbReference type="EMBL" id="JBJYXY010000001">
    <property type="protein sequence ID" value="MFN2975242.1"/>
    <property type="molecule type" value="Genomic_DNA"/>
</dbReference>
<dbReference type="Proteomes" id="UP001634747">
    <property type="component" value="Unassembled WGS sequence"/>
</dbReference>
<evidence type="ECO:0000256" key="5">
    <source>
        <dbReference type="ARBA" id="ARBA00023136"/>
    </source>
</evidence>
<evidence type="ECO:0000256" key="4">
    <source>
        <dbReference type="ARBA" id="ARBA00022989"/>
    </source>
</evidence>
<evidence type="ECO:0000256" key="3">
    <source>
        <dbReference type="ARBA" id="ARBA00022692"/>
    </source>
</evidence>